<accession>A0ABR2YCI1</accession>
<dbReference type="Gene3D" id="3.30.70.60">
    <property type="match status" value="1"/>
</dbReference>
<name>A0ABR2YCI1_9CHLO</name>
<dbReference type="HAMAP" id="MF_00360">
    <property type="entry name" value="Ribosomal_bS6"/>
    <property type="match status" value="1"/>
</dbReference>
<dbReference type="NCBIfam" id="TIGR00166">
    <property type="entry name" value="S6"/>
    <property type="match status" value="1"/>
</dbReference>
<dbReference type="Pfam" id="PF01250">
    <property type="entry name" value="Ribosomal_S6"/>
    <property type="match status" value="1"/>
</dbReference>
<dbReference type="InterPro" id="IPR020814">
    <property type="entry name" value="Ribosomal_S6_plastid/chlpt"/>
</dbReference>
<dbReference type="EMBL" id="JALJOT010000016">
    <property type="protein sequence ID" value="KAK9902211.1"/>
    <property type="molecule type" value="Genomic_DNA"/>
</dbReference>
<dbReference type="InterPro" id="IPR020815">
    <property type="entry name" value="Ribosomal_bS6_CS"/>
</dbReference>
<evidence type="ECO:0000256" key="3">
    <source>
        <dbReference type="ARBA" id="ARBA00022884"/>
    </source>
</evidence>
<evidence type="ECO:0000313" key="7">
    <source>
        <dbReference type="Proteomes" id="UP001491310"/>
    </source>
</evidence>
<protein>
    <recommendedName>
        <fullName evidence="8">Ribosomal protein S6</fullName>
    </recommendedName>
</protein>
<evidence type="ECO:0008006" key="8">
    <source>
        <dbReference type="Google" id="ProtNLM"/>
    </source>
</evidence>
<keyword evidence="2" id="KW-0699">rRNA-binding</keyword>
<evidence type="ECO:0000256" key="4">
    <source>
        <dbReference type="ARBA" id="ARBA00022980"/>
    </source>
</evidence>
<evidence type="ECO:0000313" key="6">
    <source>
        <dbReference type="EMBL" id="KAK9902211.1"/>
    </source>
</evidence>
<keyword evidence="3" id="KW-0694">RNA-binding</keyword>
<evidence type="ECO:0000256" key="5">
    <source>
        <dbReference type="ARBA" id="ARBA00023274"/>
    </source>
</evidence>
<comment type="caution">
    <text evidence="6">The sequence shown here is derived from an EMBL/GenBank/DDBJ whole genome shotgun (WGS) entry which is preliminary data.</text>
</comment>
<dbReference type="PANTHER" id="PTHR21011">
    <property type="entry name" value="MITOCHONDRIAL 28S RIBOSOMAL PROTEIN S6"/>
    <property type="match status" value="1"/>
</dbReference>
<dbReference type="InterPro" id="IPR035980">
    <property type="entry name" value="Ribosomal_bS6_sf"/>
</dbReference>
<sequence>MPLYELFCMARPALARTETSQLMRNAASAVLSKGGLLTDIKSYGQRELAYEIRRPGMKLNEAFMWQLDFAAAPPALKDLEHLLKVDDRVVRYVILRRSPFKPLPNTYKLANQAKRMLQSPNP</sequence>
<dbReference type="CDD" id="cd15465">
    <property type="entry name" value="bS6_mito"/>
    <property type="match status" value="1"/>
</dbReference>
<organism evidence="6 7">
    <name type="scientific">Coccomyxa subellipsoidea</name>
    <dbReference type="NCBI Taxonomy" id="248742"/>
    <lineage>
        <taxon>Eukaryota</taxon>
        <taxon>Viridiplantae</taxon>
        <taxon>Chlorophyta</taxon>
        <taxon>core chlorophytes</taxon>
        <taxon>Trebouxiophyceae</taxon>
        <taxon>Trebouxiophyceae incertae sedis</taxon>
        <taxon>Coccomyxaceae</taxon>
        <taxon>Coccomyxa</taxon>
    </lineage>
</organism>
<dbReference type="Proteomes" id="UP001491310">
    <property type="component" value="Unassembled WGS sequence"/>
</dbReference>
<dbReference type="InterPro" id="IPR000529">
    <property type="entry name" value="Ribosomal_bS6"/>
</dbReference>
<keyword evidence="5" id="KW-0687">Ribonucleoprotein</keyword>
<dbReference type="SUPFAM" id="SSF54995">
    <property type="entry name" value="Ribosomal protein S6"/>
    <property type="match status" value="1"/>
</dbReference>
<dbReference type="InterPro" id="IPR014717">
    <property type="entry name" value="Transl_elong_EF1B/ribsomal_bS6"/>
</dbReference>
<reference evidence="6 7" key="1">
    <citation type="journal article" date="2024" name="Nat. Commun.">
        <title>Phylogenomics reveals the evolutionary origins of lichenization in chlorophyte algae.</title>
        <authorList>
            <person name="Puginier C."/>
            <person name="Libourel C."/>
            <person name="Otte J."/>
            <person name="Skaloud P."/>
            <person name="Haon M."/>
            <person name="Grisel S."/>
            <person name="Petersen M."/>
            <person name="Berrin J.G."/>
            <person name="Delaux P.M."/>
            <person name="Dal Grande F."/>
            <person name="Keller J."/>
        </authorList>
    </citation>
    <scope>NUCLEOTIDE SEQUENCE [LARGE SCALE GENOMIC DNA]</scope>
    <source>
        <strain evidence="6 7">SAG 216-7</strain>
    </source>
</reference>
<keyword evidence="7" id="KW-1185">Reference proteome</keyword>
<gene>
    <name evidence="6" type="ORF">WJX75_007840</name>
</gene>
<comment type="similarity">
    <text evidence="1">Belongs to the bacterial ribosomal protein bS6 family.</text>
</comment>
<evidence type="ECO:0000256" key="2">
    <source>
        <dbReference type="ARBA" id="ARBA00022730"/>
    </source>
</evidence>
<keyword evidence="4" id="KW-0689">Ribosomal protein</keyword>
<proteinExistence type="inferred from homology"/>
<evidence type="ECO:0000256" key="1">
    <source>
        <dbReference type="ARBA" id="ARBA00009512"/>
    </source>
</evidence>
<dbReference type="PANTHER" id="PTHR21011:SF1">
    <property type="entry name" value="SMALL RIBOSOMAL SUBUNIT PROTEIN BS6M"/>
    <property type="match status" value="1"/>
</dbReference>
<dbReference type="PROSITE" id="PS01048">
    <property type="entry name" value="RIBOSOMAL_S6"/>
    <property type="match status" value="1"/>
</dbReference>